<evidence type="ECO:0000313" key="2">
    <source>
        <dbReference type="EMBL" id="SCG36390.1"/>
    </source>
</evidence>
<keyword evidence="1" id="KW-0732">Signal</keyword>
<protein>
    <recommendedName>
        <fullName evidence="4">Extracellular repeat, HAF family</fullName>
    </recommendedName>
</protein>
<dbReference type="Proteomes" id="UP000198226">
    <property type="component" value="Chromosome I"/>
</dbReference>
<proteinExistence type="predicted"/>
<feature type="chain" id="PRO_5008716940" description="Extracellular repeat, HAF family" evidence="1">
    <location>
        <begin position="34"/>
        <end position="341"/>
    </location>
</feature>
<organism evidence="2 3">
    <name type="scientific">Micromonospora rifamycinica</name>
    <dbReference type="NCBI Taxonomy" id="291594"/>
    <lineage>
        <taxon>Bacteria</taxon>
        <taxon>Bacillati</taxon>
        <taxon>Actinomycetota</taxon>
        <taxon>Actinomycetes</taxon>
        <taxon>Micromonosporales</taxon>
        <taxon>Micromonosporaceae</taxon>
        <taxon>Micromonospora</taxon>
    </lineage>
</organism>
<accession>A0A1C5GRI8</accession>
<name>A0A1C5GRI8_9ACTN</name>
<sequence length="341" mass="35607">MSRSIESRVGGALTALGMSAVVLIAAAPATASAEAAAASPATVVRGQPGSACTVRPLAYPPDVYRADAEAIDPTGRFIAGTALRVEDTGNQELLLFWDRDRLTTLESPLLSSVADVNSSGVVVGNGWIDAQGRPWTYRDGVFTPLPVPPSRSAGATAINEAGDIIGVAEETATGNRRPLRWPAARPGTVETLDVPRTDPLPVAITQDGTIVGNGGDFARETAWVRRPDGRVADLTVPDARSTLVDSAAGHWAVGRAYLDGGYGINVRWDLRDRSWSRLADALELVTDVNAHGVVVGGDRIARGGTSRVLPGGTGGRAIADTGVVVGFRNDGRVIPMRWTGC</sequence>
<evidence type="ECO:0000313" key="3">
    <source>
        <dbReference type="Proteomes" id="UP000198226"/>
    </source>
</evidence>
<evidence type="ECO:0000256" key="1">
    <source>
        <dbReference type="SAM" id="SignalP"/>
    </source>
</evidence>
<feature type="signal peptide" evidence="1">
    <location>
        <begin position="1"/>
        <end position="33"/>
    </location>
</feature>
<evidence type="ECO:0008006" key="4">
    <source>
        <dbReference type="Google" id="ProtNLM"/>
    </source>
</evidence>
<reference evidence="3" key="1">
    <citation type="submission" date="2016-06" db="EMBL/GenBank/DDBJ databases">
        <authorList>
            <person name="Varghese N."/>
            <person name="Submissions Spin"/>
        </authorList>
    </citation>
    <scope>NUCLEOTIDE SEQUENCE [LARGE SCALE GENOMIC DNA]</scope>
    <source>
        <strain evidence="3">DSM 44983</strain>
    </source>
</reference>
<keyword evidence="3" id="KW-1185">Reference proteome</keyword>
<dbReference type="EMBL" id="LT607752">
    <property type="protein sequence ID" value="SCG36390.1"/>
    <property type="molecule type" value="Genomic_DNA"/>
</dbReference>
<gene>
    <name evidence="2" type="ORF">GA0070623_0198</name>
</gene>
<dbReference type="AlphaFoldDB" id="A0A1C5GRI8"/>